<dbReference type="STRING" id="8932.A0A2I0MRT4"/>
<dbReference type="Proteomes" id="UP000053872">
    <property type="component" value="Unassembled WGS sequence"/>
</dbReference>
<dbReference type="EMBL" id="AKCR02000003">
    <property type="protein sequence ID" value="PKK32386.1"/>
    <property type="molecule type" value="Genomic_DNA"/>
</dbReference>
<keyword evidence="2" id="KW-1185">Reference proteome</keyword>
<name>A0A2I0MRT4_COLLI</name>
<evidence type="ECO:0000313" key="2">
    <source>
        <dbReference type="Proteomes" id="UP000053872"/>
    </source>
</evidence>
<gene>
    <name evidence="1" type="primary">OLFM4</name>
    <name evidence="1" type="ORF">A306_00003181</name>
</gene>
<comment type="caution">
    <text evidence="1">The sequence shown here is derived from an EMBL/GenBank/DDBJ whole genome shotgun (WGS) entry which is preliminary data.</text>
</comment>
<organism evidence="1 2">
    <name type="scientific">Columba livia</name>
    <name type="common">Rock dove</name>
    <dbReference type="NCBI Taxonomy" id="8932"/>
    <lineage>
        <taxon>Eukaryota</taxon>
        <taxon>Metazoa</taxon>
        <taxon>Chordata</taxon>
        <taxon>Craniata</taxon>
        <taxon>Vertebrata</taxon>
        <taxon>Euteleostomi</taxon>
        <taxon>Archelosauria</taxon>
        <taxon>Archosauria</taxon>
        <taxon>Dinosauria</taxon>
        <taxon>Saurischia</taxon>
        <taxon>Theropoda</taxon>
        <taxon>Coelurosauria</taxon>
        <taxon>Aves</taxon>
        <taxon>Neognathae</taxon>
        <taxon>Neoaves</taxon>
        <taxon>Columbimorphae</taxon>
        <taxon>Columbiformes</taxon>
        <taxon>Columbidae</taxon>
        <taxon>Columba</taxon>
    </lineage>
</organism>
<proteinExistence type="predicted"/>
<evidence type="ECO:0000313" key="1">
    <source>
        <dbReference type="EMBL" id="PKK32386.1"/>
    </source>
</evidence>
<protein>
    <submittedName>
        <fullName evidence="1">Olfactomedin 4</fullName>
    </submittedName>
</protein>
<accession>A0A2I0MRT4</accession>
<dbReference type="InParanoid" id="A0A2I0MRT4"/>
<dbReference type="AlphaFoldDB" id="A0A2I0MRT4"/>
<reference evidence="1 2" key="1">
    <citation type="journal article" date="2013" name="Science">
        <title>Genomic diversity and evolution of the head crest in the rock pigeon.</title>
        <authorList>
            <person name="Shapiro M.D."/>
            <person name="Kronenberg Z."/>
            <person name="Li C."/>
            <person name="Domyan E.T."/>
            <person name="Pan H."/>
            <person name="Campbell M."/>
            <person name="Tan H."/>
            <person name="Huff C.D."/>
            <person name="Hu H."/>
            <person name="Vickrey A.I."/>
            <person name="Nielsen S.C."/>
            <person name="Stringham S.A."/>
            <person name="Hu H."/>
            <person name="Willerslev E."/>
            <person name="Gilbert M.T."/>
            <person name="Yandell M."/>
            <person name="Zhang G."/>
            <person name="Wang J."/>
        </authorList>
    </citation>
    <scope>NUCLEOTIDE SEQUENCE [LARGE SCALE GENOMIC DNA]</scope>
    <source>
        <tissue evidence="1">Blood</tissue>
    </source>
</reference>
<sequence length="295" mass="33031">MQSVIALVGTMATTEVTPLFDTTLPDLPQPSVTTVDLRTSPKIPLFNTTLPDLPQTSMTTVDLRTSSETPLFDTTLPDPPQTSMTTVDLRTSPETSLFNATLPDLPQPRTTTVDLRTSPELFANVSGSVDDKGTCQCSVYLPDTTFPVQQAERLEIIATTLSVKFERELSQVREYAKMVTLYQQKILNLTIRVEHMESSSVSYTELDFQLLKVEISELDRLVTQLKSNLVGSNVIVEQIYMEIRNLTILVGELESMDKNNILAIRRQIVSLQKRMQTKLQYPLISHQVAAFTVDC</sequence>